<dbReference type="Proteomes" id="UP000429552">
    <property type="component" value="Unassembled WGS sequence"/>
</dbReference>
<evidence type="ECO:0000259" key="9">
    <source>
        <dbReference type="PROSITE" id="PS51695"/>
    </source>
</evidence>
<evidence type="ECO:0000256" key="4">
    <source>
        <dbReference type="ARBA" id="ARBA00022801"/>
    </source>
</evidence>
<dbReference type="Pfam" id="PF00082">
    <property type="entry name" value="Peptidase_S8"/>
    <property type="match status" value="1"/>
</dbReference>
<dbReference type="InterPro" id="IPR036852">
    <property type="entry name" value="Peptidase_S8/S53_dom_sf"/>
</dbReference>
<dbReference type="InterPro" id="IPR015366">
    <property type="entry name" value="S53_propep"/>
</dbReference>
<evidence type="ECO:0000313" key="10">
    <source>
        <dbReference type="EMBL" id="GFE24738.1"/>
    </source>
</evidence>
<dbReference type="CDD" id="cd11377">
    <property type="entry name" value="Pro-peptidase_S53"/>
    <property type="match status" value="1"/>
</dbReference>
<name>A0A640TMP0_STRNI</name>
<evidence type="ECO:0000256" key="2">
    <source>
        <dbReference type="ARBA" id="ARBA00022670"/>
    </source>
</evidence>
<evidence type="ECO:0000256" key="7">
    <source>
        <dbReference type="ARBA" id="ARBA00023145"/>
    </source>
</evidence>
<dbReference type="PANTHER" id="PTHR14218:SF15">
    <property type="entry name" value="TRIPEPTIDYL-PEPTIDASE 1"/>
    <property type="match status" value="1"/>
</dbReference>
<gene>
    <name evidence="10" type="ORF">Sliba_51910</name>
</gene>
<evidence type="ECO:0000256" key="1">
    <source>
        <dbReference type="ARBA" id="ARBA00001913"/>
    </source>
</evidence>
<dbReference type="SUPFAM" id="SSF54897">
    <property type="entry name" value="Protease propeptides/inhibitors"/>
    <property type="match status" value="1"/>
</dbReference>
<evidence type="ECO:0000313" key="11">
    <source>
        <dbReference type="Proteomes" id="UP000429552"/>
    </source>
</evidence>
<dbReference type="GO" id="GO:0004252">
    <property type="term" value="F:serine-type endopeptidase activity"/>
    <property type="evidence" value="ECO:0007669"/>
    <property type="project" value="InterPro"/>
</dbReference>
<keyword evidence="7" id="KW-0865">Zymogen</keyword>
<keyword evidence="2 10" id="KW-0645">Protease</keyword>
<organism evidence="10 11">
    <name type="scientific">Streptomyces nigrescens</name>
    <dbReference type="NCBI Taxonomy" id="1920"/>
    <lineage>
        <taxon>Bacteria</taxon>
        <taxon>Bacillati</taxon>
        <taxon>Actinomycetota</taxon>
        <taxon>Actinomycetes</taxon>
        <taxon>Kitasatosporales</taxon>
        <taxon>Streptomycetaceae</taxon>
        <taxon>Streptomyces</taxon>
    </lineage>
</organism>
<keyword evidence="4" id="KW-0378">Hydrolase</keyword>
<keyword evidence="3" id="KW-0479">Metal-binding</keyword>
<dbReference type="Pfam" id="PF09286">
    <property type="entry name" value="Pro-kuma_activ"/>
    <property type="match status" value="1"/>
</dbReference>
<dbReference type="GO" id="GO:0006508">
    <property type="term" value="P:proteolysis"/>
    <property type="evidence" value="ECO:0007669"/>
    <property type="project" value="UniProtKB-KW"/>
</dbReference>
<accession>A0A640TMP0</accession>
<evidence type="ECO:0000256" key="8">
    <source>
        <dbReference type="SAM" id="MobiDB-lite"/>
    </source>
</evidence>
<dbReference type="SMART" id="SM00944">
    <property type="entry name" value="Pro-kuma_activ"/>
    <property type="match status" value="1"/>
</dbReference>
<comment type="caution">
    <text evidence="10">The sequence shown here is derived from an EMBL/GenBank/DDBJ whole genome shotgun (WGS) entry which is preliminary data.</text>
</comment>
<dbReference type="InterPro" id="IPR030400">
    <property type="entry name" value="Sedolisin_dom"/>
</dbReference>
<dbReference type="PROSITE" id="PS00138">
    <property type="entry name" value="SUBTILASE_SER"/>
    <property type="match status" value="1"/>
</dbReference>
<protein>
    <submittedName>
        <fullName evidence="10">Serine protease</fullName>
    </submittedName>
</protein>
<dbReference type="EMBL" id="BLIP01000001">
    <property type="protein sequence ID" value="GFE24738.1"/>
    <property type="molecule type" value="Genomic_DNA"/>
</dbReference>
<dbReference type="AlphaFoldDB" id="A0A640TMP0"/>
<sequence>MSVTPHAFTARAVPHTGTPAQCGTPQRHTGGSMRSSRTRSPRARAGLAWAATLPLVAGALALGAPAADAAGHDGGRHALQGTKPLWATRQADQGATSASAAVTARVYLAGRDAKGLADRARAVSDPHSAAYGKYLSPAQVRARYGATHDQIAKVTDWLKTSGLTVTGTTNRYLAVKGDVAAAERAFATDLHNYRKNGHVYHAPSTTASAPASLADAVLTVTGLNNAPRPARHHSGELPPPEGVFRNSGPFSSYYGSRTDKALPSAYGSKAPYAIKGYTGKQLRAAYGAKKWTGKNVTVAITDAYASPTIARDADTYAARHGDPRYRRGQLSQVLPEGYTHIKECGAAGWYGEETLDVEAVHAVAPDADIVYVGGASCMDDDLLDSLGKIVDGHLADLVSNSWGDIEANETPDVAAAYDQIFQQGAVQGIGFYFSSGDNGDEVANTGTKQVDTPANSAWVTAVGGTSLAVGKHDSYQWETGWGTRKAVLSKDGNDWTGFPGTFNGGAGGGTSKTVAQPFYQRGVVPDGLAKANGGGAMRTVPDIAAVADPNTGFLVGQTQTLPDGKLGYDEYRIGGTSLAAPVIAGVQALAQQARHGVALGFANPGIYQRYGTAAYHDVTDHPLGAGRDLAVVRVDYVNGTDASKGTTTSLRSLGQDSSLRAVVGYDDVTGVGTPGAGYVSSYRP</sequence>
<keyword evidence="6" id="KW-0106">Calcium</keyword>
<dbReference type="PANTHER" id="PTHR14218">
    <property type="entry name" value="PROTEASE S8 TRIPEPTIDYL PEPTIDASE I CLN2"/>
    <property type="match status" value="1"/>
</dbReference>
<dbReference type="InterPro" id="IPR050819">
    <property type="entry name" value="Tripeptidyl-peptidase_I"/>
</dbReference>
<reference evidence="10 11" key="1">
    <citation type="submission" date="2019-12" db="EMBL/GenBank/DDBJ databases">
        <title>Whole genome shotgun sequence of Streptomyces libani subsp. libani NBRC 13452.</title>
        <authorList>
            <person name="Ichikawa N."/>
            <person name="Kimura A."/>
            <person name="Kitahashi Y."/>
            <person name="Komaki H."/>
            <person name="Tamura T."/>
        </authorList>
    </citation>
    <scope>NUCLEOTIDE SEQUENCE [LARGE SCALE GENOMIC DNA]</scope>
    <source>
        <strain evidence="10 11">NBRC 13452</strain>
    </source>
</reference>
<keyword evidence="5" id="KW-0720">Serine protease</keyword>
<dbReference type="InterPro" id="IPR000209">
    <property type="entry name" value="Peptidase_S8/S53_dom"/>
</dbReference>
<dbReference type="InterPro" id="IPR023828">
    <property type="entry name" value="Peptidase_S8_Ser-AS"/>
</dbReference>
<feature type="domain" description="Peptidase S53" evidence="9">
    <location>
        <begin position="276"/>
        <end position="684"/>
    </location>
</feature>
<dbReference type="SUPFAM" id="SSF52743">
    <property type="entry name" value="Subtilisin-like"/>
    <property type="match status" value="1"/>
</dbReference>
<evidence type="ECO:0000256" key="3">
    <source>
        <dbReference type="ARBA" id="ARBA00022723"/>
    </source>
</evidence>
<dbReference type="GO" id="GO:0046872">
    <property type="term" value="F:metal ion binding"/>
    <property type="evidence" value="ECO:0007669"/>
    <property type="project" value="UniProtKB-KW"/>
</dbReference>
<dbReference type="CDD" id="cd04056">
    <property type="entry name" value="Peptidases_S53"/>
    <property type="match status" value="1"/>
</dbReference>
<dbReference type="PROSITE" id="PS51695">
    <property type="entry name" value="SEDOLISIN"/>
    <property type="match status" value="1"/>
</dbReference>
<dbReference type="Gene3D" id="3.40.50.200">
    <property type="entry name" value="Peptidase S8/S53 domain"/>
    <property type="match status" value="1"/>
</dbReference>
<feature type="region of interest" description="Disordered" evidence="8">
    <location>
        <begin position="1"/>
        <end position="43"/>
    </location>
</feature>
<evidence type="ECO:0000256" key="6">
    <source>
        <dbReference type="ARBA" id="ARBA00022837"/>
    </source>
</evidence>
<dbReference type="GO" id="GO:0008240">
    <property type="term" value="F:tripeptidyl-peptidase activity"/>
    <property type="evidence" value="ECO:0007669"/>
    <property type="project" value="TreeGrafter"/>
</dbReference>
<evidence type="ECO:0000256" key="5">
    <source>
        <dbReference type="ARBA" id="ARBA00022825"/>
    </source>
</evidence>
<proteinExistence type="predicted"/>
<comment type="cofactor">
    <cofactor evidence="1">
        <name>Ca(2+)</name>
        <dbReference type="ChEBI" id="CHEBI:29108"/>
    </cofactor>
</comment>